<evidence type="ECO:0000313" key="4">
    <source>
        <dbReference type="Proteomes" id="UP001229346"/>
    </source>
</evidence>
<dbReference type="Proteomes" id="UP001229346">
    <property type="component" value="Unassembled WGS sequence"/>
</dbReference>
<dbReference type="EMBL" id="JAUSSU010000007">
    <property type="protein sequence ID" value="MDQ0114384.1"/>
    <property type="molecule type" value="Genomic_DNA"/>
</dbReference>
<dbReference type="Gene3D" id="3.90.550.10">
    <property type="entry name" value="Spore Coat Polysaccharide Biosynthesis Protein SpsA, Chain A"/>
    <property type="match status" value="1"/>
</dbReference>
<protein>
    <submittedName>
        <fullName evidence="3">Glycosyltransferase involved in cell wall biosynthesis</fullName>
    </submittedName>
</protein>
<dbReference type="PANTHER" id="PTHR22916">
    <property type="entry name" value="GLYCOSYLTRANSFERASE"/>
    <property type="match status" value="1"/>
</dbReference>
<dbReference type="SUPFAM" id="SSF53448">
    <property type="entry name" value="Nucleotide-diphospho-sugar transferases"/>
    <property type="match status" value="2"/>
</dbReference>
<comment type="caution">
    <text evidence="3">The sequence shown here is derived from an EMBL/GenBank/DDBJ whole genome shotgun (WGS) entry which is preliminary data.</text>
</comment>
<evidence type="ECO:0000256" key="1">
    <source>
        <dbReference type="ARBA" id="ARBA00006739"/>
    </source>
</evidence>
<reference evidence="3 4" key="1">
    <citation type="submission" date="2023-07" db="EMBL/GenBank/DDBJ databases">
        <title>Sorghum-associated microbial communities from plants grown in Nebraska, USA.</title>
        <authorList>
            <person name="Schachtman D."/>
        </authorList>
    </citation>
    <scope>NUCLEOTIDE SEQUENCE [LARGE SCALE GENOMIC DNA]</scope>
    <source>
        <strain evidence="3 4">CC482</strain>
    </source>
</reference>
<dbReference type="RefSeq" id="WP_307205715.1">
    <property type="nucleotide sequence ID" value="NZ_JAUSSU010000007.1"/>
</dbReference>
<sequence length="380" mass="44590">MADVGIVMPVYTQDSMLFRQAIRSILNQSYRNIKLIIVIDGVTPNVLRIARNFARRDARVQVIPRPHNQGTDIALNIGFNVLKQMPSIKYLTWVSSDNFYYPNCIRILRRNLKNAPANVGFVHSSFRFVMHYQRVPVDVEKMKGYMQYQSQQTKEKLLESYFIGYAFLYKKSFAKQVGDYRYTPVEDYDYFLRLTEISDMKFVPRILMDFRVRSPHSNSLELRNSKKKYWLKRYLLNLAVLEARVRRNIPYETSVIFPVEDASDETIHRLDSLLEQVYLNQKIYLLDLTPDTSAMPALGELPDPRIDYIALPGLSYVDAINRGLELVQTPYVVFYGRGDYSAEIDYFEETIKLIRQMADVPYARRIQSLEEISFSTFYRT</sequence>
<dbReference type="InterPro" id="IPR029044">
    <property type="entry name" value="Nucleotide-diphossugar_trans"/>
</dbReference>
<comment type="similarity">
    <text evidence="1">Belongs to the glycosyltransferase 2 family.</text>
</comment>
<organism evidence="3 4">
    <name type="scientific">Paenibacillus harenae</name>
    <dbReference type="NCBI Taxonomy" id="306543"/>
    <lineage>
        <taxon>Bacteria</taxon>
        <taxon>Bacillati</taxon>
        <taxon>Bacillota</taxon>
        <taxon>Bacilli</taxon>
        <taxon>Bacillales</taxon>
        <taxon>Paenibacillaceae</taxon>
        <taxon>Paenibacillus</taxon>
    </lineage>
</organism>
<dbReference type="PANTHER" id="PTHR22916:SF3">
    <property type="entry name" value="UDP-GLCNAC:BETAGAL BETA-1,3-N-ACETYLGLUCOSAMINYLTRANSFERASE-LIKE PROTEIN 1"/>
    <property type="match status" value="1"/>
</dbReference>
<proteinExistence type="inferred from homology"/>
<keyword evidence="4" id="KW-1185">Reference proteome</keyword>
<name>A0ABT9U847_PAEHA</name>
<feature type="domain" description="Glycosyltransferase 2-like" evidence="2">
    <location>
        <begin position="6"/>
        <end position="177"/>
    </location>
</feature>
<dbReference type="CDD" id="cd00761">
    <property type="entry name" value="Glyco_tranf_GTA_type"/>
    <property type="match status" value="2"/>
</dbReference>
<evidence type="ECO:0000259" key="2">
    <source>
        <dbReference type="Pfam" id="PF00535"/>
    </source>
</evidence>
<dbReference type="InterPro" id="IPR001173">
    <property type="entry name" value="Glyco_trans_2-like"/>
</dbReference>
<evidence type="ECO:0000313" key="3">
    <source>
        <dbReference type="EMBL" id="MDQ0114384.1"/>
    </source>
</evidence>
<dbReference type="Pfam" id="PF00535">
    <property type="entry name" value="Glycos_transf_2"/>
    <property type="match status" value="1"/>
</dbReference>
<accession>A0ABT9U847</accession>
<gene>
    <name evidence="3" type="ORF">J2T15_003839</name>
</gene>